<dbReference type="SUPFAM" id="SSF51316">
    <property type="entry name" value="Mss4-like"/>
    <property type="match status" value="1"/>
</dbReference>
<dbReference type="PANTHER" id="PTHR33337">
    <property type="entry name" value="GFA DOMAIN-CONTAINING PROTEIN"/>
    <property type="match status" value="1"/>
</dbReference>
<dbReference type="Gene3D" id="3.90.1590.10">
    <property type="entry name" value="glutathione-dependent formaldehyde- activating enzyme (gfa)"/>
    <property type="match status" value="1"/>
</dbReference>
<dbReference type="RefSeq" id="WP_182294578.1">
    <property type="nucleotide sequence ID" value="NZ_CP059851.1"/>
</dbReference>
<dbReference type="InterPro" id="IPR006913">
    <property type="entry name" value="CENP-V/GFA"/>
</dbReference>
<keyword evidence="2" id="KW-0479">Metal-binding</keyword>
<evidence type="ECO:0000256" key="4">
    <source>
        <dbReference type="ARBA" id="ARBA00023239"/>
    </source>
</evidence>
<dbReference type="PANTHER" id="PTHR33337:SF40">
    <property type="entry name" value="CENP-V_GFA DOMAIN-CONTAINING PROTEIN-RELATED"/>
    <property type="match status" value="1"/>
</dbReference>
<reference evidence="6 7" key="1">
    <citation type="submission" date="2020-07" db="EMBL/GenBank/DDBJ databases">
        <title>Complete genome sequence for Sandaracinobacter sp. M6.</title>
        <authorList>
            <person name="Tang Y."/>
            <person name="Liu Q."/>
            <person name="Guo Z."/>
            <person name="Lei P."/>
            <person name="Huang B."/>
        </authorList>
    </citation>
    <scope>NUCLEOTIDE SEQUENCE [LARGE SCALE GENOMIC DNA]</scope>
    <source>
        <strain evidence="6 7">M6</strain>
    </source>
</reference>
<gene>
    <name evidence="6" type="ORF">H3309_09965</name>
</gene>
<dbReference type="EMBL" id="CP059851">
    <property type="protein sequence ID" value="QMW21732.1"/>
    <property type="molecule type" value="Genomic_DNA"/>
</dbReference>
<evidence type="ECO:0000259" key="5">
    <source>
        <dbReference type="PROSITE" id="PS51891"/>
    </source>
</evidence>
<keyword evidence="7" id="KW-1185">Reference proteome</keyword>
<accession>A0A7G5IEE0</accession>
<name>A0A7G5IEE0_9SPHN</name>
<protein>
    <submittedName>
        <fullName evidence="6">GFA family protein</fullName>
    </submittedName>
</protein>
<evidence type="ECO:0000256" key="2">
    <source>
        <dbReference type="ARBA" id="ARBA00022723"/>
    </source>
</evidence>
<evidence type="ECO:0000313" key="6">
    <source>
        <dbReference type="EMBL" id="QMW21732.1"/>
    </source>
</evidence>
<dbReference type="InterPro" id="IPR011057">
    <property type="entry name" value="Mss4-like_sf"/>
</dbReference>
<dbReference type="Pfam" id="PF04828">
    <property type="entry name" value="GFA"/>
    <property type="match status" value="1"/>
</dbReference>
<proteinExistence type="inferred from homology"/>
<evidence type="ECO:0000313" key="7">
    <source>
        <dbReference type="Proteomes" id="UP000515292"/>
    </source>
</evidence>
<dbReference type="PROSITE" id="PS51891">
    <property type="entry name" value="CENP_V_GFA"/>
    <property type="match status" value="1"/>
</dbReference>
<dbReference type="GO" id="GO:0016846">
    <property type="term" value="F:carbon-sulfur lyase activity"/>
    <property type="evidence" value="ECO:0007669"/>
    <property type="project" value="InterPro"/>
</dbReference>
<dbReference type="Proteomes" id="UP000515292">
    <property type="component" value="Chromosome"/>
</dbReference>
<keyword evidence="3" id="KW-0862">Zinc</keyword>
<organism evidence="6 7">
    <name type="scientific">Sandaracinobacteroides saxicola</name>
    <dbReference type="NCBI Taxonomy" id="2759707"/>
    <lineage>
        <taxon>Bacteria</taxon>
        <taxon>Pseudomonadati</taxon>
        <taxon>Pseudomonadota</taxon>
        <taxon>Alphaproteobacteria</taxon>
        <taxon>Sphingomonadales</taxon>
        <taxon>Sphingosinicellaceae</taxon>
        <taxon>Sandaracinobacteroides</taxon>
    </lineage>
</organism>
<dbReference type="KEGG" id="sand:H3309_09965"/>
<dbReference type="GO" id="GO:0046872">
    <property type="term" value="F:metal ion binding"/>
    <property type="evidence" value="ECO:0007669"/>
    <property type="project" value="UniProtKB-KW"/>
</dbReference>
<evidence type="ECO:0000256" key="1">
    <source>
        <dbReference type="ARBA" id="ARBA00005495"/>
    </source>
</evidence>
<comment type="similarity">
    <text evidence="1">Belongs to the Gfa family.</text>
</comment>
<evidence type="ECO:0000256" key="3">
    <source>
        <dbReference type="ARBA" id="ARBA00022833"/>
    </source>
</evidence>
<sequence>MPTAECSCGALRATVPAHSPAVVACHCRACQKRSGSPFGVGAYFAEADVVTVGEARHFARPTASGGVFDQWFCPRCGATIWFRASLRPGMIGIPVGAFADPDAPPPLRSVWEESAHPWVQVPASQHFLQSVAQGARHG</sequence>
<feature type="domain" description="CENP-V/GFA" evidence="5">
    <location>
        <begin position="2"/>
        <end position="119"/>
    </location>
</feature>
<dbReference type="AlphaFoldDB" id="A0A7G5IEE0"/>
<keyword evidence="4" id="KW-0456">Lyase</keyword>